<gene>
    <name evidence="1" type="ORF">G0P69_11885</name>
</gene>
<dbReference type="EMBL" id="DAANVS010000027">
    <property type="protein sequence ID" value="HAD1627307.1"/>
    <property type="molecule type" value="Genomic_DNA"/>
</dbReference>
<reference evidence="1" key="2">
    <citation type="submission" date="2019-08" db="EMBL/GenBank/DDBJ databases">
        <authorList>
            <consortium name="NCBI Pathogen Detection Project"/>
        </authorList>
    </citation>
    <scope>NUCLEOTIDE SEQUENCE</scope>
    <source>
        <strain evidence="1">SSI_AA693</strain>
    </source>
</reference>
<proteinExistence type="predicted"/>
<name>A0A710KBK0_SALTM</name>
<reference evidence="1" key="1">
    <citation type="journal article" date="2018" name="Genome Biol.">
        <title>SKESA: strategic k-mer extension for scrupulous assemblies.</title>
        <authorList>
            <person name="Souvorov A."/>
            <person name="Agarwala R."/>
            <person name="Lipman D.J."/>
        </authorList>
    </citation>
    <scope>NUCLEOTIDE SEQUENCE</scope>
    <source>
        <strain evidence="1">SSI_AA693</strain>
    </source>
</reference>
<accession>A0A710KBK0</accession>
<evidence type="ECO:0000313" key="1">
    <source>
        <dbReference type="EMBL" id="HAD1627307.1"/>
    </source>
</evidence>
<organism evidence="1">
    <name type="scientific">Salmonella typhimurium</name>
    <dbReference type="NCBI Taxonomy" id="90371"/>
    <lineage>
        <taxon>Bacteria</taxon>
        <taxon>Pseudomonadati</taxon>
        <taxon>Pseudomonadota</taxon>
        <taxon>Gammaproteobacteria</taxon>
        <taxon>Enterobacterales</taxon>
        <taxon>Enterobacteriaceae</taxon>
        <taxon>Salmonella</taxon>
    </lineage>
</organism>
<sequence>MSKYDDNSDHQLNDLHAEVGALKLIIKELVHMIDEDKLKGLKKQVSLNKVHELLYPNETDKGVINSKANRIARSLIDKVITEKNNP</sequence>
<protein>
    <submittedName>
        <fullName evidence="1">Uncharacterized protein</fullName>
    </submittedName>
</protein>
<dbReference type="AlphaFoldDB" id="A0A710KBK0"/>
<comment type="caution">
    <text evidence="1">The sequence shown here is derived from an EMBL/GenBank/DDBJ whole genome shotgun (WGS) entry which is preliminary data.</text>
</comment>